<evidence type="ECO:0000313" key="4">
    <source>
        <dbReference type="Proteomes" id="UP000095447"/>
    </source>
</evidence>
<gene>
    <name evidence="3" type="ORF">ERS852395_02051</name>
</gene>
<organism evidence="3 4">
    <name type="scientific">Blautia obeum</name>
    <dbReference type="NCBI Taxonomy" id="40520"/>
    <lineage>
        <taxon>Bacteria</taxon>
        <taxon>Bacillati</taxon>
        <taxon>Bacillota</taxon>
        <taxon>Clostridia</taxon>
        <taxon>Lachnospirales</taxon>
        <taxon>Lachnospiraceae</taxon>
        <taxon>Blautia</taxon>
    </lineage>
</organism>
<evidence type="ECO:0000256" key="1">
    <source>
        <dbReference type="SAM" id="MobiDB-lite"/>
    </source>
</evidence>
<reference evidence="3 4" key="1">
    <citation type="submission" date="2015-09" db="EMBL/GenBank/DDBJ databases">
        <authorList>
            <consortium name="Pathogen Informatics"/>
        </authorList>
    </citation>
    <scope>NUCLEOTIDE SEQUENCE [LARGE SCALE GENOMIC DNA]</scope>
    <source>
        <strain evidence="3 4">2789STDY5608838</strain>
    </source>
</reference>
<proteinExistence type="predicted"/>
<dbReference type="Proteomes" id="UP000095447">
    <property type="component" value="Unassembled WGS sequence"/>
</dbReference>
<dbReference type="EMBL" id="CYZA01000010">
    <property type="protein sequence ID" value="CUO08859.1"/>
    <property type="molecule type" value="Genomic_DNA"/>
</dbReference>
<feature type="chain" id="PRO_5008019002" evidence="2">
    <location>
        <begin position="35"/>
        <end position="1369"/>
    </location>
</feature>
<name>A0A174C9C9_9FIRM</name>
<keyword evidence="2" id="KW-0732">Signal</keyword>
<accession>A0A174C9C9</accession>
<protein>
    <submittedName>
        <fullName evidence="3">Uncharacterized protein</fullName>
    </submittedName>
</protein>
<feature type="region of interest" description="Disordered" evidence="1">
    <location>
        <begin position="56"/>
        <end position="75"/>
    </location>
</feature>
<sequence>MTKIKNTKKGMAKKTLSMSLVVAMLATSNVPVWAAEFSDGTDAAVATEAPVAEAFSDETADAPAVDDTTEATPASTTVTEGDVTVNLTADRKTAVWGKNKITITGTVTKTDSEALGYDYRWVDADGIASKHFGSVAETETVDKMSFTPDADDAGKTLTLYVYKKDNDQILYNINTGISVSVEKQNLGSIELSGAGATLTYKGFAQAVKLEGNNAATVAVKDSSNHVINVPAGKTYYELSSTSATNAGDEVKVTATATEDSPYTGTVETKVVIKKKNAVLQDTATEPANIVANPNKGLSYQYTGAPIVVANKDVTVKESKSDNNGDDKKFSGADLSDTIINAVTTSGAIGNQKVYVNVDGRLFKNFDQINTPHQLVSDDTVEIKKRDLSAAGTKISINTVTGEIPTNISVNDLGQYLKLTGTEGTPLDALQVNKDYTITVKAPDGSEAKTFNDGSTYTITITAKKAETVNGVSVGGTCENHQDIQVVATTAAFKTVSYENANTYKPAYTGSEITPSKSDLGKLIVTQVTGSTPVTTTLDPEAYEITGYSNNVNASTIYNSSKEALPNATVNIKIIHGVFAGKTCAVKFTILPLEVTADTIKVQKEVSINKSYSNAADYKLPLTVVAKDHATTGKKVEKTLTDSDYTVNYKWENDDDTNAVGTKIVTSITITNPNYIYGLDGNDIKLTHKVTASTKTEITAKQLSDSMVVINPSSYTYTGGKIIPTYAVIDGAIALYKKGDITETATIKAEYEEVSITDAVNVGTGKVTVKGLYDASTKSGYAGTASGTFTITPANTADVKVTIDDQQYTGKQVRPRDFKVTLNGNDVTNQFAVVSYGTNVEAGKGTVVLKPLDGNKNFTGSNITAEFNIVKEIVSGTLTAYDANGFKESDDKFASVDSDGKVTADASKPFTFDGNEHTFAKVLLSDIQRVGAGKTSAKASDFEIKYADNVSGKMVEGKKNIGYVYAVAKEGTGFAGNKTIVTADGTIIKGVVAYKVFSIDSVKFVAKNVSLKNGTYAAGLPVKPEVTIQIGGSTLVEGKDYKLTLIDKNGATVTPTEATVANIYGVHIEGINGYNKSDVETSFGTSGTKAEQALKWGVDKKNLKDCNVTVKDGVVSVVNGYIPVASAEYTSKNNGDGTYTVTAVSTSKNYTGSVTVTADGKAEDEKPNAPMISSVKVVGNQATAILSGDSEGAAGYDYVISTDRDCIKNKDYASVNKNQVSTSTTFKYVQQGTYYAYCHAWKRDANGKKVFSDWSNAYPFVVSAITPDAPVITNVKVSGSTIKVTYKAAANATGYDVVLGTSSKKENGETRPYHYGNHKVLNLKEGTVTATFKKVPKGTWVVGMHAFNRTSEDGKKVFSPWSNLKKATVK</sequence>
<dbReference type="RefSeq" id="WP_055053556.1">
    <property type="nucleotide sequence ID" value="NZ_CYZA01000010.1"/>
</dbReference>
<feature type="signal peptide" evidence="2">
    <location>
        <begin position="1"/>
        <end position="34"/>
    </location>
</feature>
<evidence type="ECO:0000256" key="2">
    <source>
        <dbReference type="SAM" id="SignalP"/>
    </source>
</evidence>
<evidence type="ECO:0000313" key="3">
    <source>
        <dbReference type="EMBL" id="CUO08859.1"/>
    </source>
</evidence>